<dbReference type="Proteomes" id="UP000053989">
    <property type="component" value="Unassembled WGS sequence"/>
</dbReference>
<dbReference type="EMBL" id="KN822021">
    <property type="protein sequence ID" value="KIM65691.1"/>
    <property type="molecule type" value="Genomic_DNA"/>
</dbReference>
<dbReference type="AlphaFoldDB" id="A0A0C3ECM6"/>
<dbReference type="InParanoid" id="A0A0C3ECM6"/>
<evidence type="ECO:0000313" key="1">
    <source>
        <dbReference type="EMBL" id="KIM65691.1"/>
    </source>
</evidence>
<organism evidence="1 2">
    <name type="scientific">Scleroderma citrinum Foug A</name>
    <dbReference type="NCBI Taxonomy" id="1036808"/>
    <lineage>
        <taxon>Eukaryota</taxon>
        <taxon>Fungi</taxon>
        <taxon>Dikarya</taxon>
        <taxon>Basidiomycota</taxon>
        <taxon>Agaricomycotina</taxon>
        <taxon>Agaricomycetes</taxon>
        <taxon>Agaricomycetidae</taxon>
        <taxon>Boletales</taxon>
        <taxon>Sclerodermatineae</taxon>
        <taxon>Sclerodermataceae</taxon>
        <taxon>Scleroderma</taxon>
    </lineage>
</organism>
<keyword evidence="2" id="KW-1185">Reference proteome</keyword>
<proteinExistence type="predicted"/>
<gene>
    <name evidence="1" type="ORF">SCLCIDRAFT_1212098</name>
</gene>
<sequence length="141" mass="15973">MDCGTPGNNEMQAPVALRTAVFRDLAFDIELELGSWSRTGSTHTTTHLIPVRACTSGPPQGRRAPHADHAPTIRTKSSMTDLDENPLWPYSAVSARCPSPRMRRMLRVSARLHLKYYPYTQDIADRWNDCRFNQLKVEYGV</sequence>
<name>A0A0C3ECM6_9AGAM</name>
<accession>A0A0C3ECM6</accession>
<dbReference type="HOGENOM" id="CLU_1826444_0_0_1"/>
<reference evidence="2" key="2">
    <citation type="submission" date="2015-01" db="EMBL/GenBank/DDBJ databases">
        <title>Evolutionary Origins and Diversification of the Mycorrhizal Mutualists.</title>
        <authorList>
            <consortium name="DOE Joint Genome Institute"/>
            <consortium name="Mycorrhizal Genomics Consortium"/>
            <person name="Kohler A."/>
            <person name="Kuo A."/>
            <person name="Nagy L.G."/>
            <person name="Floudas D."/>
            <person name="Copeland A."/>
            <person name="Barry K.W."/>
            <person name="Cichocki N."/>
            <person name="Veneault-Fourrey C."/>
            <person name="LaButti K."/>
            <person name="Lindquist E.A."/>
            <person name="Lipzen A."/>
            <person name="Lundell T."/>
            <person name="Morin E."/>
            <person name="Murat C."/>
            <person name="Riley R."/>
            <person name="Ohm R."/>
            <person name="Sun H."/>
            <person name="Tunlid A."/>
            <person name="Henrissat B."/>
            <person name="Grigoriev I.V."/>
            <person name="Hibbett D.S."/>
            <person name="Martin F."/>
        </authorList>
    </citation>
    <scope>NUCLEOTIDE SEQUENCE [LARGE SCALE GENOMIC DNA]</scope>
    <source>
        <strain evidence="2">Foug A</strain>
    </source>
</reference>
<reference evidence="1 2" key="1">
    <citation type="submission" date="2014-04" db="EMBL/GenBank/DDBJ databases">
        <authorList>
            <consortium name="DOE Joint Genome Institute"/>
            <person name="Kuo A."/>
            <person name="Kohler A."/>
            <person name="Nagy L.G."/>
            <person name="Floudas D."/>
            <person name="Copeland A."/>
            <person name="Barry K.W."/>
            <person name="Cichocki N."/>
            <person name="Veneault-Fourrey C."/>
            <person name="LaButti K."/>
            <person name="Lindquist E.A."/>
            <person name="Lipzen A."/>
            <person name="Lundell T."/>
            <person name="Morin E."/>
            <person name="Murat C."/>
            <person name="Sun H."/>
            <person name="Tunlid A."/>
            <person name="Henrissat B."/>
            <person name="Grigoriev I.V."/>
            <person name="Hibbett D.S."/>
            <person name="Martin F."/>
            <person name="Nordberg H.P."/>
            <person name="Cantor M.N."/>
            <person name="Hua S.X."/>
        </authorList>
    </citation>
    <scope>NUCLEOTIDE SEQUENCE [LARGE SCALE GENOMIC DNA]</scope>
    <source>
        <strain evidence="1 2">Foug A</strain>
    </source>
</reference>
<protein>
    <submittedName>
        <fullName evidence="1">Uncharacterized protein</fullName>
    </submittedName>
</protein>
<evidence type="ECO:0000313" key="2">
    <source>
        <dbReference type="Proteomes" id="UP000053989"/>
    </source>
</evidence>